<comment type="caution">
    <text evidence="1">The sequence shown here is derived from an EMBL/GenBank/DDBJ whole genome shotgun (WGS) entry which is preliminary data.</text>
</comment>
<name>A0ABY1AZA2_9HYPH</name>
<dbReference type="EMBL" id="FOCV01000147">
    <property type="protein sequence ID" value="SEP37802.1"/>
    <property type="molecule type" value="Genomic_DNA"/>
</dbReference>
<dbReference type="Proteomes" id="UP000198939">
    <property type="component" value="Unassembled WGS sequence"/>
</dbReference>
<keyword evidence="2" id="KW-1185">Reference proteome</keyword>
<organism evidence="1 2">
    <name type="scientific">Rhizobium tibeticum</name>
    <dbReference type="NCBI Taxonomy" id="501024"/>
    <lineage>
        <taxon>Bacteria</taxon>
        <taxon>Pseudomonadati</taxon>
        <taxon>Pseudomonadota</taxon>
        <taxon>Alphaproteobacteria</taxon>
        <taxon>Hyphomicrobiales</taxon>
        <taxon>Rhizobiaceae</taxon>
        <taxon>Rhizobium/Agrobacterium group</taxon>
        <taxon>Rhizobium</taxon>
    </lineage>
</organism>
<sequence length="120" mass="12818">MSLPSNFFGAETKALIRPCLRSNAGHRPCAAARENRHPALAACGQKKPPPCRSPAEIAMKPGGRGCSLLSVDATLCRFATAQNPIAGRSSTAIAGHSFECPFLERNFPPLADHPKRKRAI</sequence>
<evidence type="ECO:0000313" key="2">
    <source>
        <dbReference type="Proteomes" id="UP000198939"/>
    </source>
</evidence>
<reference evidence="1 2" key="1">
    <citation type="submission" date="2016-10" db="EMBL/GenBank/DDBJ databases">
        <authorList>
            <person name="Varghese N."/>
            <person name="Submissions S."/>
        </authorList>
    </citation>
    <scope>NUCLEOTIDE SEQUENCE [LARGE SCALE GENOMIC DNA]</scope>
    <source>
        <strain evidence="1 2">CGMCC 1.7071</strain>
    </source>
</reference>
<accession>A0ABY1AZA2</accession>
<proteinExistence type="predicted"/>
<protein>
    <submittedName>
        <fullName evidence="1">Uncharacterized protein</fullName>
    </submittedName>
</protein>
<gene>
    <name evidence="1" type="ORF">SAMN05216228_11471</name>
</gene>
<evidence type="ECO:0000313" key="1">
    <source>
        <dbReference type="EMBL" id="SEP37802.1"/>
    </source>
</evidence>